<keyword evidence="4" id="KW-0819">tRNA processing</keyword>
<evidence type="ECO:0000313" key="7">
    <source>
        <dbReference type="EMBL" id="QDU23510.1"/>
    </source>
</evidence>
<dbReference type="Pfam" id="PF03942">
    <property type="entry name" value="DTW"/>
    <property type="match status" value="1"/>
</dbReference>
<dbReference type="InterPro" id="IPR039262">
    <property type="entry name" value="DTWD2/TAPT"/>
</dbReference>
<comment type="similarity">
    <text evidence="5">Belongs to the TDD superfamily. DTWD2 family.</text>
</comment>
<evidence type="ECO:0000313" key="8">
    <source>
        <dbReference type="Proteomes" id="UP000319576"/>
    </source>
</evidence>
<keyword evidence="2" id="KW-0808">Transferase</keyword>
<keyword evidence="3" id="KW-0949">S-adenosyl-L-methionine</keyword>
<dbReference type="Proteomes" id="UP000319576">
    <property type="component" value="Chromosome"/>
</dbReference>
<dbReference type="PANTHER" id="PTHR21392:SF0">
    <property type="entry name" value="TRNA-URIDINE AMINOCARBOXYPROPYLTRANSFERASE 2"/>
    <property type="match status" value="1"/>
</dbReference>
<dbReference type="EMBL" id="CP036273">
    <property type="protein sequence ID" value="QDU23510.1"/>
    <property type="molecule type" value="Genomic_DNA"/>
</dbReference>
<dbReference type="AlphaFoldDB" id="A0A517Y192"/>
<dbReference type="GO" id="GO:0016432">
    <property type="term" value="F:tRNA-uridine aminocarboxypropyltransferase activity"/>
    <property type="evidence" value="ECO:0007669"/>
    <property type="project" value="UniProtKB-EC"/>
</dbReference>
<dbReference type="EC" id="2.5.1.25" evidence="1"/>
<evidence type="ECO:0000256" key="4">
    <source>
        <dbReference type="ARBA" id="ARBA00022694"/>
    </source>
</evidence>
<name>A0A517Y192_9BACT</name>
<gene>
    <name evidence="7" type="ORF">ETAA1_55100</name>
</gene>
<evidence type="ECO:0000256" key="2">
    <source>
        <dbReference type="ARBA" id="ARBA00022679"/>
    </source>
</evidence>
<protein>
    <recommendedName>
        <fullName evidence="1">tRNA-uridine aminocarboxypropyltransferase</fullName>
        <ecNumber evidence="1">2.5.1.25</ecNumber>
    </recommendedName>
</protein>
<dbReference type="KEGG" id="uli:ETAA1_55100"/>
<organism evidence="7 8">
    <name type="scientific">Urbifossiella limnaea</name>
    <dbReference type="NCBI Taxonomy" id="2528023"/>
    <lineage>
        <taxon>Bacteria</taxon>
        <taxon>Pseudomonadati</taxon>
        <taxon>Planctomycetota</taxon>
        <taxon>Planctomycetia</taxon>
        <taxon>Gemmatales</taxon>
        <taxon>Gemmataceae</taxon>
        <taxon>Urbifossiella</taxon>
    </lineage>
</organism>
<evidence type="ECO:0000259" key="6">
    <source>
        <dbReference type="SMART" id="SM01144"/>
    </source>
</evidence>
<reference evidence="7 8" key="1">
    <citation type="submission" date="2019-02" db="EMBL/GenBank/DDBJ databases">
        <title>Deep-cultivation of Planctomycetes and their phenomic and genomic characterization uncovers novel biology.</title>
        <authorList>
            <person name="Wiegand S."/>
            <person name="Jogler M."/>
            <person name="Boedeker C."/>
            <person name="Pinto D."/>
            <person name="Vollmers J."/>
            <person name="Rivas-Marin E."/>
            <person name="Kohn T."/>
            <person name="Peeters S.H."/>
            <person name="Heuer A."/>
            <person name="Rast P."/>
            <person name="Oberbeckmann S."/>
            <person name="Bunk B."/>
            <person name="Jeske O."/>
            <person name="Meyerdierks A."/>
            <person name="Storesund J.E."/>
            <person name="Kallscheuer N."/>
            <person name="Luecker S."/>
            <person name="Lage O.M."/>
            <person name="Pohl T."/>
            <person name="Merkel B.J."/>
            <person name="Hornburger P."/>
            <person name="Mueller R.-W."/>
            <person name="Bruemmer F."/>
            <person name="Labrenz M."/>
            <person name="Spormann A.M."/>
            <person name="Op den Camp H."/>
            <person name="Overmann J."/>
            <person name="Amann R."/>
            <person name="Jetten M.S.M."/>
            <person name="Mascher T."/>
            <person name="Medema M.H."/>
            <person name="Devos D.P."/>
            <person name="Kaster A.-K."/>
            <person name="Ovreas L."/>
            <person name="Rohde M."/>
            <person name="Galperin M.Y."/>
            <person name="Jogler C."/>
        </authorList>
    </citation>
    <scope>NUCLEOTIDE SEQUENCE [LARGE SCALE GENOMIC DNA]</scope>
    <source>
        <strain evidence="7 8">ETA_A1</strain>
    </source>
</reference>
<evidence type="ECO:0000256" key="5">
    <source>
        <dbReference type="ARBA" id="ARBA00034489"/>
    </source>
</evidence>
<dbReference type="SMART" id="SM01144">
    <property type="entry name" value="DTW"/>
    <property type="match status" value="1"/>
</dbReference>
<evidence type="ECO:0000256" key="3">
    <source>
        <dbReference type="ARBA" id="ARBA00022691"/>
    </source>
</evidence>
<dbReference type="GO" id="GO:0008033">
    <property type="term" value="P:tRNA processing"/>
    <property type="evidence" value="ECO:0007669"/>
    <property type="project" value="UniProtKB-KW"/>
</dbReference>
<dbReference type="PANTHER" id="PTHR21392">
    <property type="entry name" value="TRNA-URIDINE AMINOCARBOXYPROPYLTRANSFERASE 2"/>
    <property type="match status" value="1"/>
</dbReference>
<keyword evidence="8" id="KW-1185">Reference proteome</keyword>
<dbReference type="InterPro" id="IPR005636">
    <property type="entry name" value="DTW"/>
</dbReference>
<evidence type="ECO:0000256" key="1">
    <source>
        <dbReference type="ARBA" id="ARBA00012386"/>
    </source>
</evidence>
<feature type="domain" description="DTW" evidence="6">
    <location>
        <begin position="1"/>
        <end position="177"/>
    </location>
</feature>
<accession>A0A517Y192</accession>
<proteinExistence type="inferred from homology"/>
<sequence>MCVCTHAPRLTTRTPLLLVVHVHDYGRTSNTVRLLSLAVRGVAVIPHGVFPAAADPAPHVPAGTTPVVLFPGHGARPLTPELVAALPSPPALVVPDGNWKQASRMVKRLPLLAGAVKVALPDRAFAGPALRRSHAGHHMSTYEAVAQALGVLEGEQVAGALLDFYRRATDRMLLVRGKLRLGDVYGGLDEPLTPGAARPG</sequence>